<dbReference type="GO" id="GO:0019028">
    <property type="term" value="C:viral capsid"/>
    <property type="evidence" value="ECO:0007669"/>
    <property type="project" value="UniProtKB-KW"/>
</dbReference>
<reference evidence="8" key="1">
    <citation type="journal article" date="2014" name="Arch. Virol.">
        <title>Complete genome sequence of three tomato ringspot virus isolates: evidence for reassortment and recombination.</title>
        <authorList>
            <person name="Walker M."/>
            <person name="Chisholm J."/>
            <person name="Wei T."/>
            <person name="Ghoshal B."/>
            <person name="Saeed H."/>
            <person name="Rott M."/>
            <person name="Sanfacon H."/>
        </authorList>
    </citation>
    <scope>NUCLEOTIDE SEQUENCE</scope>
    <source>
        <strain evidence="8">Rasp1-2014</strain>
    </source>
</reference>
<dbReference type="Pfam" id="PF03688">
    <property type="entry name" value="Nepo_coat_C"/>
    <property type="match status" value="1"/>
</dbReference>
<evidence type="ECO:0000256" key="1">
    <source>
        <dbReference type="ARBA" id="ARBA00004328"/>
    </source>
</evidence>
<protein>
    <submittedName>
        <fullName evidence="8">Polyprotein</fullName>
    </submittedName>
</protein>
<keyword evidence="2" id="KW-0167">Capsid protein</keyword>
<dbReference type="SUPFAM" id="SSF88633">
    <property type="entry name" value="Positive stranded ssRNA viruses"/>
    <property type="match status" value="3"/>
</dbReference>
<dbReference type="EMBL" id="KM083895">
    <property type="protein sequence ID" value="AIT39631.1"/>
    <property type="molecule type" value="Genomic_RNA"/>
</dbReference>
<accession>A0A097GWX6</accession>
<feature type="compositionally biased region" description="Polar residues" evidence="4">
    <location>
        <begin position="1935"/>
        <end position="1944"/>
    </location>
</feature>
<evidence type="ECO:0000259" key="7">
    <source>
        <dbReference type="Pfam" id="PF03689"/>
    </source>
</evidence>
<feature type="domain" description="Nepovirus coat protein C-terminal" evidence="6">
    <location>
        <begin position="1766"/>
        <end position="1924"/>
    </location>
</feature>
<organism evidence="8">
    <name type="scientific">Tomato ringspot virus</name>
    <dbReference type="NCBI Taxonomy" id="12280"/>
    <lineage>
        <taxon>Viruses</taxon>
        <taxon>Riboviria</taxon>
        <taxon>Orthornavirae</taxon>
        <taxon>Pisuviricota</taxon>
        <taxon>Pisoniviricetes</taxon>
        <taxon>Picornavirales</taxon>
        <taxon>Secoviridae</taxon>
        <taxon>Comovirinae</taxon>
        <taxon>Nepovirus</taxon>
        <taxon>Nepovirus lycopersici</taxon>
    </lineage>
</organism>
<evidence type="ECO:0000259" key="5">
    <source>
        <dbReference type="Pfam" id="PF03391"/>
    </source>
</evidence>
<dbReference type="InterPro" id="IPR005306">
    <property type="entry name" value="Nepo_coat_N"/>
</dbReference>
<sequence>MSSICFAGGNHARLPSKAAFRRAMSDGDLDREGRFPCGCLAQYTVQAPPPAKTQETVVGRSADLQKGNVAPLKKQRCDVVVAVSGPPPLELVYPARVGQHRLDQPSKGPLAVPSAKQTSTAMEVVLSVQEAAITAPWLLRPCKGEASPPPPLTQRQQFAALKKRLAAKGQQIIREHIRARKAAKYAAIAKAKKAAALAAVKAAQEAPRLAAQKAAISKILRDRAVAALPLPPPPSAARLAAEAELASKAESLRRLKAFRKFSRVRPALNTSFLSPPPSPPARSSELLAAFSAAMNRSQPVQGGFSLPARKGVYVAPTIQGVVRAGLRAQKGFLNAVSAGIVAGARILKSKSQNWFRKSMGIAHEYVEGSLASTILECAGPVVQSKESCAVVAVPPSEELISWVPSCTEYASNFPRLTCSIFTEWQKPRKQSIVVFNPFRKLIDCALIMSGVSLIASVLLREVAENLVVRQVVHPREMLPCAVFVSEKSLVPLDEWSFYLRKYLSPPPYPFGRESFYFQARPRFIGPMLSMVRAVPRIVQQPTMTEELEFEVPSSWSSPLPLFANFKVNRGACFLQVLPQRVVLPDECMDLLSLFEDQLPEGPLPPFSWSSPLPLFANFKVNRGACFLQVLPQRVVLPDECMDLLSLFEDQLPEGPLPPFSWSSPLPLFANFKVNRGACFLQVLPQRVVLPDECMDLLSLFEDQLPEGPLPPFSWSSPLPLFTSFKVNRGACFLQVLPARRVVLDEFMDVLPFLLSPPVLHQEEEPEMAPAVLEAATTPLVLHQEEEPEMAPAVLEAVTTPLVLHQEEESRMVPAVLEAANSIDDVTEAFFDDLECESFYDSYSCEEEAEWAEVPRCKTMSELYASLTFVGDAEGLRKSHMTYFRRLVAYFRSFEEPLYSSRAFYSVKVKPVYRPKKFEGHIDCTCLDGNMGEWEWRESVDAMWRCPGRLLNAKRTYTRDDWERVQYLRISSNGGRYRQNWRILNLEEMDLSLHEYPEIPSAPVQSSLFSRVVNRGATLASNIPFVTRSNCQSSLGTPGSNVHTIHQEAPATLRAPPFTGARNVVGSSDAGANAAPYRSEARKRWLSRKQEDSQEDNIKKYADKHGISFEEARAVYKAPKEGVPTQRSILPDVRDAYSARSTGARVRSLFGGSPTTRAQRTEDFVLTSPSAGDASSFSFYFNPVSEQEMAEQERGGNTMLSLDAVEVVIDPVGMPGDDTDLTVMVLWCQNSDDQRALIGAMSTFVGNGLARAVFYPGLKLLYANCRVRDGRVLKVIVSSTNSTLTHGLPQAQVSIGTLRQHLGPGHDRTISGALYASQQQGFNIRATEQGGAVTFAPQGGHVEGIPSANVQMGAGEHLIQAGPMQWRLQRSQSSRFVVSGHSRTRGSSLFAGSVDRTQQGTGAFEDPGFLPPRNSSVQGGSWQEGTEAAFLGKVTCAKDAKGGTLLHTLDIIKECKSQNLLRYKEWQRQGFLHGKLRLRCFIPTNIFCGHSMMCSLDAFGRYDSSVLGASFPVKLASLLPTEVISLADGPVVTWTFDIGRLCGHGLYYSEGAYARPKIYFLILSDNDVPAEADWQFTYQLLFEDHTFSNSFGAVPFITLPHIFNRLDIGYWRGPTEIDLTSTPAPNAYRLLFGLSTVISGNMSTLNANQALLRFFQGSNGTLHGRIKKIGTALTTCSLLLSLRHKDADLTLETAYQRPHYILANGQGAFSLPISTPHAATSFLEDMLRLEIFAIAGPFSPKDNNAKYQFMCYFDHIELVEGVPRTIAGEQQFNWCSFRNFKIDDWRFEWPARLPDILDDKSEVLLRQHPLSLLISSTGFFTGRAIFVFQWGLNTTAGNMKGSFSARLAFGKGVEEIEQTSTVQPLVGACEARIPVEFKTYTGYTTSGPPGSMEPYIYVRLTQAKLVDRLSVNVILQEGFSFYGPSIKHFKKEVGTPSATLETNNPVGRPPENVDTGGPGGQYAAALQAAQQAGKNPFGRG</sequence>
<name>A0A097GWX6_9SECO</name>
<evidence type="ECO:0000256" key="3">
    <source>
        <dbReference type="ARBA" id="ARBA00022844"/>
    </source>
</evidence>
<evidence type="ECO:0000256" key="4">
    <source>
        <dbReference type="SAM" id="MobiDB-lite"/>
    </source>
</evidence>
<proteinExistence type="predicted"/>
<dbReference type="InterPro" id="IPR029053">
    <property type="entry name" value="Viral_coat"/>
</dbReference>
<dbReference type="InterPro" id="IPR005305">
    <property type="entry name" value="Nepo_coat_C"/>
</dbReference>
<feature type="domain" description="Nepovirus coat protein" evidence="5">
    <location>
        <begin position="1594"/>
        <end position="1758"/>
    </location>
</feature>
<dbReference type="GO" id="GO:0005198">
    <property type="term" value="F:structural molecule activity"/>
    <property type="evidence" value="ECO:0007669"/>
    <property type="project" value="InterPro"/>
</dbReference>
<dbReference type="Pfam" id="PF03689">
    <property type="entry name" value="Nepo_coat_N"/>
    <property type="match status" value="1"/>
</dbReference>
<evidence type="ECO:0000256" key="2">
    <source>
        <dbReference type="ARBA" id="ARBA00022561"/>
    </source>
</evidence>
<evidence type="ECO:0000313" key="8">
    <source>
        <dbReference type="EMBL" id="AIT39631.1"/>
    </source>
</evidence>
<dbReference type="Gene3D" id="2.60.120.20">
    <property type="match status" value="2"/>
</dbReference>
<comment type="subcellular location">
    <subcellularLocation>
        <location evidence="1">Virion</location>
    </subcellularLocation>
</comment>
<feature type="domain" description="Nepovirus coat protein N-terminal" evidence="7">
    <location>
        <begin position="1428"/>
        <end position="1517"/>
    </location>
</feature>
<feature type="region of interest" description="Disordered" evidence="4">
    <location>
        <begin position="1935"/>
        <end position="1960"/>
    </location>
</feature>
<dbReference type="InterPro" id="IPR005054">
    <property type="entry name" value="Nepo_coat"/>
</dbReference>
<keyword evidence="3" id="KW-0946">Virion</keyword>
<evidence type="ECO:0000259" key="6">
    <source>
        <dbReference type="Pfam" id="PF03688"/>
    </source>
</evidence>
<dbReference type="Pfam" id="PF03391">
    <property type="entry name" value="Nepo_coat"/>
    <property type="match status" value="1"/>
</dbReference>